<feature type="domain" description="Glycosyltransferase subfamily 4-like N-terminal" evidence="2">
    <location>
        <begin position="21"/>
        <end position="129"/>
    </location>
</feature>
<evidence type="ECO:0000313" key="3">
    <source>
        <dbReference type="EMBL" id="ACJ28363.1"/>
    </source>
</evidence>
<dbReference type="Gene3D" id="3.40.50.2000">
    <property type="entry name" value="Glycogen Phosphorylase B"/>
    <property type="match status" value="2"/>
</dbReference>
<keyword evidence="3" id="KW-0808">Transferase</keyword>
<protein>
    <submittedName>
        <fullName evidence="3">Glycosyl transferase, family 4</fullName>
    </submittedName>
</protein>
<dbReference type="PANTHER" id="PTHR12526:SF638">
    <property type="entry name" value="SPORE COAT PROTEIN SA"/>
    <property type="match status" value="1"/>
</dbReference>
<dbReference type="eggNOG" id="COG0438">
    <property type="taxonomic scope" value="Bacteria"/>
</dbReference>
<feature type="domain" description="Glycosyl transferase family 1" evidence="1">
    <location>
        <begin position="169"/>
        <end position="318"/>
    </location>
</feature>
<dbReference type="InterPro" id="IPR028098">
    <property type="entry name" value="Glyco_trans_4-like_N"/>
</dbReference>
<dbReference type="CDD" id="cd03808">
    <property type="entry name" value="GT4_CapM-like"/>
    <property type="match status" value="1"/>
</dbReference>
<dbReference type="CAZy" id="GT4">
    <property type="family name" value="Glycosyltransferase Family 4"/>
</dbReference>
<dbReference type="GO" id="GO:1901135">
    <property type="term" value="P:carbohydrate derivative metabolic process"/>
    <property type="evidence" value="ECO:0007669"/>
    <property type="project" value="UniProtKB-ARBA"/>
</dbReference>
<dbReference type="GO" id="GO:0016757">
    <property type="term" value="F:glycosyltransferase activity"/>
    <property type="evidence" value="ECO:0007669"/>
    <property type="project" value="InterPro"/>
</dbReference>
<dbReference type="AlphaFoldDB" id="B8CL37"/>
<accession>B8CL37</accession>
<dbReference type="KEGG" id="swp:swp_1580"/>
<keyword evidence="4" id="KW-1185">Reference proteome</keyword>
<sequence>MVFKYDVVALASGATLTEIKNIESLGTRYFDLDINRNGLNVFQDFKTFWQLLSLFKHEKPDVILAYTIKPIIWGGLASRLIPECRFYALVTGLGFAFQKGNRLKNILVRLVAFLYTKALKKSEKVIFQNLDNRQVFIDLGIINEEKAFVVNGSGVDLSHFSKEPLTSIPKFLLIARLLGDKGIKEYIAAANIVRLKYPKAIFQLLGAEDASPDGISLQEFEYLNSKKVIDYLGSTDDVRPFLKECNIFVLPSYHEGLPRTVLEAMAIGRPIITTNVPGCKETVVDGVNGFLVEKQNSAQLAVKMIWFIENFDKWNDMAHSSRIIAEEKFDVKKVNTELLKLMGLN</sequence>
<evidence type="ECO:0000259" key="2">
    <source>
        <dbReference type="Pfam" id="PF13477"/>
    </source>
</evidence>
<organism evidence="3 4">
    <name type="scientific">Shewanella piezotolerans (strain WP3 / JCM 13877)</name>
    <dbReference type="NCBI Taxonomy" id="225849"/>
    <lineage>
        <taxon>Bacteria</taxon>
        <taxon>Pseudomonadati</taxon>
        <taxon>Pseudomonadota</taxon>
        <taxon>Gammaproteobacteria</taxon>
        <taxon>Alteromonadales</taxon>
        <taxon>Shewanellaceae</taxon>
        <taxon>Shewanella</taxon>
    </lineage>
</organism>
<evidence type="ECO:0000259" key="1">
    <source>
        <dbReference type="Pfam" id="PF00534"/>
    </source>
</evidence>
<dbReference type="PANTHER" id="PTHR12526">
    <property type="entry name" value="GLYCOSYLTRANSFERASE"/>
    <property type="match status" value="1"/>
</dbReference>
<evidence type="ECO:0000313" key="4">
    <source>
        <dbReference type="Proteomes" id="UP000000753"/>
    </source>
</evidence>
<proteinExistence type="predicted"/>
<dbReference type="Pfam" id="PF00534">
    <property type="entry name" value="Glycos_transf_1"/>
    <property type="match status" value="1"/>
</dbReference>
<dbReference type="SUPFAM" id="SSF53756">
    <property type="entry name" value="UDP-Glycosyltransferase/glycogen phosphorylase"/>
    <property type="match status" value="1"/>
</dbReference>
<gene>
    <name evidence="3" type="ordered locus">swp_1580</name>
</gene>
<dbReference type="EMBL" id="CP000472">
    <property type="protein sequence ID" value="ACJ28363.1"/>
    <property type="molecule type" value="Genomic_DNA"/>
</dbReference>
<reference evidence="3 4" key="1">
    <citation type="journal article" date="2008" name="PLoS ONE">
        <title>Environmental adaptation: genomic analysis of the piezotolerant and psychrotolerant deep-sea iron reducing bacterium Shewanella piezotolerans WP3.</title>
        <authorList>
            <person name="Wang F."/>
            <person name="Wang J."/>
            <person name="Jian H."/>
            <person name="Zhang B."/>
            <person name="Li S."/>
            <person name="Wang F."/>
            <person name="Zeng X."/>
            <person name="Gao L."/>
            <person name="Bartlett D.H."/>
            <person name="Yu J."/>
            <person name="Hu S."/>
            <person name="Xiao X."/>
        </authorList>
    </citation>
    <scope>NUCLEOTIDE SEQUENCE [LARGE SCALE GENOMIC DNA]</scope>
    <source>
        <strain evidence="4">WP3 / JCM 13877</strain>
    </source>
</reference>
<dbReference type="InterPro" id="IPR001296">
    <property type="entry name" value="Glyco_trans_1"/>
</dbReference>
<dbReference type="Pfam" id="PF13477">
    <property type="entry name" value="Glyco_trans_4_2"/>
    <property type="match status" value="1"/>
</dbReference>
<name>B8CL37_SHEPW</name>
<dbReference type="STRING" id="225849.swp_1580"/>
<dbReference type="HOGENOM" id="CLU_009583_8_1_6"/>
<dbReference type="Proteomes" id="UP000000753">
    <property type="component" value="Chromosome"/>
</dbReference>